<comment type="caution">
    <text evidence="3">The sequence shown here is derived from an EMBL/GenBank/DDBJ whole genome shotgun (WGS) entry which is preliminary data.</text>
</comment>
<dbReference type="InterPro" id="IPR047057">
    <property type="entry name" value="MerR_fam"/>
</dbReference>
<proteinExistence type="predicted"/>
<sequence length="116" mass="12620">MRISQLVQRSGVPATTLRFYEGAGLLSADRTPSGYRVYGEDAVDRLAFIGAAKHLGLPLEEIGELLTVWEAGACVEVKADLRPRIAARLKEVEQRLAELTAFTTSLHSALEGVTPR</sequence>
<evidence type="ECO:0000259" key="2">
    <source>
        <dbReference type="PROSITE" id="PS50937"/>
    </source>
</evidence>
<dbReference type="SMART" id="SM00422">
    <property type="entry name" value="HTH_MERR"/>
    <property type="match status" value="1"/>
</dbReference>
<keyword evidence="4" id="KW-1185">Reference proteome</keyword>
<dbReference type="SUPFAM" id="SSF46955">
    <property type="entry name" value="Putative DNA-binding domain"/>
    <property type="match status" value="1"/>
</dbReference>
<dbReference type="PANTHER" id="PTHR30204:SF92">
    <property type="entry name" value="HTH-TYPE TRANSCRIPTIONAL REGULATOR ZNTR"/>
    <property type="match status" value="1"/>
</dbReference>
<protein>
    <recommendedName>
        <fullName evidence="2">HTH merR-type domain-containing protein</fullName>
    </recommendedName>
</protein>
<keyword evidence="1" id="KW-0238">DNA-binding</keyword>
<name>A0ABN3FG38_9ACTN</name>
<dbReference type="PROSITE" id="PS50937">
    <property type="entry name" value="HTH_MERR_2"/>
    <property type="match status" value="1"/>
</dbReference>
<evidence type="ECO:0000313" key="4">
    <source>
        <dbReference type="Proteomes" id="UP001500253"/>
    </source>
</evidence>
<dbReference type="PANTHER" id="PTHR30204">
    <property type="entry name" value="REDOX-CYCLING DRUG-SENSING TRANSCRIPTIONAL ACTIVATOR SOXR"/>
    <property type="match status" value="1"/>
</dbReference>
<dbReference type="Pfam" id="PF13411">
    <property type="entry name" value="MerR_1"/>
    <property type="match status" value="1"/>
</dbReference>
<dbReference type="InterPro" id="IPR009061">
    <property type="entry name" value="DNA-bd_dom_put_sf"/>
</dbReference>
<dbReference type="PRINTS" id="PR00040">
    <property type="entry name" value="HTHMERR"/>
</dbReference>
<feature type="domain" description="HTH merR-type" evidence="2">
    <location>
        <begin position="1"/>
        <end position="68"/>
    </location>
</feature>
<dbReference type="Proteomes" id="UP001500253">
    <property type="component" value="Unassembled WGS sequence"/>
</dbReference>
<reference evidence="3 4" key="1">
    <citation type="journal article" date="2019" name="Int. J. Syst. Evol. Microbiol.">
        <title>The Global Catalogue of Microorganisms (GCM) 10K type strain sequencing project: providing services to taxonomists for standard genome sequencing and annotation.</title>
        <authorList>
            <consortium name="The Broad Institute Genomics Platform"/>
            <consortium name="The Broad Institute Genome Sequencing Center for Infectious Disease"/>
            <person name="Wu L."/>
            <person name="Ma J."/>
        </authorList>
    </citation>
    <scope>NUCLEOTIDE SEQUENCE [LARGE SCALE GENOMIC DNA]</scope>
    <source>
        <strain evidence="3 4">JCM 4316</strain>
    </source>
</reference>
<dbReference type="EMBL" id="BAAASD010000003">
    <property type="protein sequence ID" value="GAA2328998.1"/>
    <property type="molecule type" value="Genomic_DNA"/>
</dbReference>
<dbReference type="Gene3D" id="1.10.1660.10">
    <property type="match status" value="1"/>
</dbReference>
<organism evidence="3 4">
    <name type="scientific">Streptomyces cuspidosporus</name>
    <dbReference type="NCBI Taxonomy" id="66882"/>
    <lineage>
        <taxon>Bacteria</taxon>
        <taxon>Bacillati</taxon>
        <taxon>Actinomycetota</taxon>
        <taxon>Actinomycetes</taxon>
        <taxon>Kitasatosporales</taxon>
        <taxon>Streptomycetaceae</taxon>
        <taxon>Streptomyces</taxon>
    </lineage>
</organism>
<dbReference type="InterPro" id="IPR000551">
    <property type="entry name" value="MerR-type_HTH_dom"/>
</dbReference>
<evidence type="ECO:0000313" key="3">
    <source>
        <dbReference type="EMBL" id="GAA2328998.1"/>
    </source>
</evidence>
<accession>A0ABN3FG38</accession>
<evidence type="ECO:0000256" key="1">
    <source>
        <dbReference type="ARBA" id="ARBA00023125"/>
    </source>
</evidence>
<gene>
    <name evidence="3" type="ORF">GCM10010246_09490</name>
</gene>